<evidence type="ECO:0000259" key="8">
    <source>
        <dbReference type="Pfam" id="PF00479"/>
    </source>
</evidence>
<evidence type="ECO:0000256" key="7">
    <source>
        <dbReference type="HAMAP-Rule" id="MF_00966"/>
    </source>
</evidence>
<reference evidence="10 11" key="1">
    <citation type="submission" date="2016-08" db="EMBL/GenBank/DDBJ databases">
        <title>Draft genome of Fabibacter sp. strain SK-8.</title>
        <authorList>
            <person name="Wong S.-K."/>
            <person name="Hamasaki K."/>
            <person name="Yoshizawa S."/>
        </authorList>
    </citation>
    <scope>NUCLEOTIDE SEQUENCE [LARGE SCALE GENOMIC DNA]</scope>
    <source>
        <strain evidence="10 11">SK-8</strain>
    </source>
</reference>
<comment type="function">
    <text evidence="7">Catalyzes the oxidation of glucose 6-phosphate to 6-phosphogluconolactone.</text>
</comment>
<dbReference type="EMBL" id="MDGQ01000005">
    <property type="protein sequence ID" value="OEK04710.1"/>
    <property type="molecule type" value="Genomic_DNA"/>
</dbReference>
<keyword evidence="4 7" id="KW-0521">NADP</keyword>
<dbReference type="UniPathway" id="UPA00115">
    <property type="reaction ID" value="UER00408"/>
</dbReference>
<dbReference type="Gene3D" id="3.30.360.10">
    <property type="entry name" value="Dihydrodipicolinate Reductase, domain 2"/>
    <property type="match status" value="1"/>
</dbReference>
<dbReference type="PANTHER" id="PTHR23429:SF0">
    <property type="entry name" value="GLUCOSE-6-PHOSPHATE 1-DEHYDROGENASE"/>
    <property type="match status" value="1"/>
</dbReference>
<feature type="domain" description="Glucose-6-phosphate dehydrogenase NAD-binding" evidence="8">
    <location>
        <begin position="10"/>
        <end position="193"/>
    </location>
</feature>
<dbReference type="SUPFAM" id="SSF55347">
    <property type="entry name" value="Glyceraldehyde-3-phosphate dehydrogenase-like, C-terminal domain"/>
    <property type="match status" value="1"/>
</dbReference>
<dbReference type="InterPro" id="IPR036291">
    <property type="entry name" value="NAD(P)-bd_dom_sf"/>
</dbReference>
<evidence type="ECO:0000256" key="6">
    <source>
        <dbReference type="ARBA" id="ARBA00023277"/>
    </source>
</evidence>
<feature type="binding site" evidence="7">
    <location>
        <position position="184"/>
    </location>
    <ligand>
        <name>substrate</name>
    </ligand>
</feature>
<dbReference type="InterPro" id="IPR001282">
    <property type="entry name" value="G6P_DH"/>
</dbReference>
<dbReference type="Proteomes" id="UP000095552">
    <property type="component" value="Unassembled WGS sequence"/>
</dbReference>
<evidence type="ECO:0000313" key="10">
    <source>
        <dbReference type="EMBL" id="OEK04710.1"/>
    </source>
</evidence>
<dbReference type="InterPro" id="IPR022675">
    <property type="entry name" value="G6P_DH_C"/>
</dbReference>
<feature type="binding site" evidence="7">
    <location>
        <position position="241"/>
    </location>
    <ligand>
        <name>substrate</name>
    </ligand>
</feature>
<evidence type="ECO:0000256" key="2">
    <source>
        <dbReference type="ARBA" id="ARBA00009975"/>
    </source>
</evidence>
<name>A0A1E5T010_9BACT</name>
<accession>A0A1E5T010</accession>
<dbReference type="GO" id="GO:0004345">
    <property type="term" value="F:glucose-6-phosphate dehydrogenase activity"/>
    <property type="evidence" value="ECO:0007669"/>
    <property type="project" value="UniProtKB-UniRule"/>
</dbReference>
<comment type="catalytic activity">
    <reaction evidence="7">
        <text>D-glucose 6-phosphate + NADP(+) = 6-phospho-D-glucono-1,5-lactone + NADPH + H(+)</text>
        <dbReference type="Rhea" id="RHEA:15841"/>
        <dbReference type="ChEBI" id="CHEBI:15378"/>
        <dbReference type="ChEBI" id="CHEBI:57783"/>
        <dbReference type="ChEBI" id="CHEBI:57955"/>
        <dbReference type="ChEBI" id="CHEBI:58349"/>
        <dbReference type="ChEBI" id="CHEBI:61548"/>
        <dbReference type="EC" id="1.1.1.49"/>
    </reaction>
</comment>
<feature type="active site" description="Proton acceptor" evidence="7">
    <location>
        <position position="246"/>
    </location>
</feature>
<sequence length="509" mass="58294">MKKTDNQALVIFGASGDLTERKLIPAVFNLFCGGFLPESYAVIGVSRSEFTDEEYRIKVVFNNEHLKGKSTATEENLERFAKLVFYQAVDTKNIETYGQLKNRLEQLDQEITTKNNYIFYLATPPSLYQTIANGLAENGLNGNTDGWSRLIVEKPFGYDLESAKALNKGLLCSFSEEQIYRIDHYLGKETVQNMFVTRFANSIFEPLWNRNYIHRIEITAAEHVGVEKRGGYYDSSGALRDMIQNHLFQLVALVAMEPPVRPDAESIRNEKLKVFQSLRAYTDQDIKENVIRGQYLNSTVRGEAVKGYREEEGVQDQSKTETYVAMKFFIDNWRWADVPFYIRTGKSMPTRVTEVVIHFKPNHHHLFAHDSSLSNQQNVLVIRIQPNEGILLKFDMKIPGAGFNTEQVNMDFKYDELSNVYVPDAYERLILDCMQGDATLYARGDSTEAAWEFIDPILKAWENDESIPVYGYPAGTWGPENADNLIDGENMNWRYPCSNLTDDGNYCEL</sequence>
<evidence type="ECO:0000259" key="9">
    <source>
        <dbReference type="Pfam" id="PF02781"/>
    </source>
</evidence>
<comment type="pathway">
    <text evidence="1 7">Carbohydrate degradation; pentose phosphate pathway; D-ribulose 5-phosphate from D-glucose 6-phosphate (oxidative stage): step 1/3.</text>
</comment>
<feature type="binding site" evidence="7">
    <location>
        <position position="188"/>
    </location>
    <ligand>
        <name>substrate</name>
    </ligand>
</feature>
<evidence type="ECO:0000256" key="4">
    <source>
        <dbReference type="ARBA" id="ARBA00022857"/>
    </source>
</evidence>
<comment type="similarity">
    <text evidence="2 7">Belongs to the glucose-6-phosphate dehydrogenase family.</text>
</comment>
<comment type="caution">
    <text evidence="7">Lacks conserved residue(s) required for the propagation of feature annotation.</text>
</comment>
<dbReference type="InterPro" id="IPR022674">
    <property type="entry name" value="G6P_DH_NAD-bd"/>
</dbReference>
<dbReference type="GO" id="GO:0050661">
    <property type="term" value="F:NADP binding"/>
    <property type="evidence" value="ECO:0007669"/>
    <property type="project" value="UniProtKB-UniRule"/>
</dbReference>
<dbReference type="AlphaFoldDB" id="A0A1E5T010"/>
<dbReference type="STRING" id="1563681.BFP71_14775"/>
<dbReference type="PROSITE" id="PS00069">
    <property type="entry name" value="G6P_DEHYDROGENASE"/>
    <property type="match status" value="1"/>
</dbReference>
<feature type="binding site" evidence="7">
    <location>
        <position position="154"/>
    </location>
    <ligand>
        <name>NADP(+)</name>
        <dbReference type="ChEBI" id="CHEBI:58349"/>
    </ligand>
</feature>
<evidence type="ECO:0000256" key="1">
    <source>
        <dbReference type="ARBA" id="ARBA00004937"/>
    </source>
</evidence>
<dbReference type="SUPFAM" id="SSF51735">
    <property type="entry name" value="NAD(P)-binding Rossmann-fold domains"/>
    <property type="match status" value="1"/>
</dbReference>
<feature type="binding site" evidence="7">
    <location>
        <position position="47"/>
    </location>
    <ligand>
        <name>NADP(+)</name>
        <dbReference type="ChEBI" id="CHEBI:58349"/>
    </ligand>
</feature>
<dbReference type="Pfam" id="PF02781">
    <property type="entry name" value="G6PD_C"/>
    <property type="match status" value="1"/>
</dbReference>
<feature type="domain" description="Glucose-6-phosphate dehydrogenase C-terminal" evidence="9">
    <location>
        <begin position="196"/>
        <end position="494"/>
    </location>
</feature>
<comment type="caution">
    <text evidence="10">The sequence shown here is derived from an EMBL/GenBank/DDBJ whole genome shotgun (WGS) entry which is preliminary data.</text>
</comment>
<dbReference type="PRINTS" id="PR00079">
    <property type="entry name" value="G6PDHDRGNASE"/>
</dbReference>
<keyword evidence="6 7" id="KW-0119">Carbohydrate metabolism</keyword>
<dbReference type="InterPro" id="IPR019796">
    <property type="entry name" value="G6P_DH_AS"/>
</dbReference>
<organism evidence="10 11">
    <name type="scientific">Roseivirga misakiensis</name>
    <dbReference type="NCBI Taxonomy" id="1563681"/>
    <lineage>
        <taxon>Bacteria</taxon>
        <taxon>Pseudomonadati</taxon>
        <taxon>Bacteroidota</taxon>
        <taxon>Cytophagia</taxon>
        <taxon>Cytophagales</taxon>
        <taxon>Roseivirgaceae</taxon>
        <taxon>Roseivirga</taxon>
    </lineage>
</organism>
<feature type="binding site" evidence="7">
    <location>
        <position position="222"/>
    </location>
    <ligand>
        <name>substrate</name>
    </ligand>
</feature>
<dbReference type="EC" id="1.1.1.49" evidence="7"/>
<evidence type="ECO:0000313" key="11">
    <source>
        <dbReference type="Proteomes" id="UP000095552"/>
    </source>
</evidence>
<dbReference type="NCBIfam" id="TIGR00871">
    <property type="entry name" value="zwf"/>
    <property type="match status" value="1"/>
</dbReference>
<dbReference type="PIRSF" id="PIRSF000110">
    <property type="entry name" value="G6PD"/>
    <property type="match status" value="1"/>
</dbReference>
<dbReference type="GO" id="GO:0005829">
    <property type="term" value="C:cytosol"/>
    <property type="evidence" value="ECO:0007669"/>
    <property type="project" value="TreeGrafter"/>
</dbReference>
<dbReference type="Pfam" id="PF00479">
    <property type="entry name" value="G6PD_N"/>
    <property type="match status" value="1"/>
</dbReference>
<dbReference type="HAMAP" id="MF_00966">
    <property type="entry name" value="G6PD"/>
    <property type="match status" value="1"/>
</dbReference>
<evidence type="ECO:0000256" key="5">
    <source>
        <dbReference type="ARBA" id="ARBA00023002"/>
    </source>
</evidence>
<dbReference type="PANTHER" id="PTHR23429">
    <property type="entry name" value="GLUCOSE-6-PHOSPHATE 1-DEHYDROGENASE G6PD"/>
    <property type="match status" value="1"/>
</dbReference>
<dbReference type="Gene3D" id="3.40.50.720">
    <property type="entry name" value="NAD(P)-binding Rossmann-like Domain"/>
    <property type="match status" value="1"/>
</dbReference>
<proteinExistence type="inferred from homology"/>
<protein>
    <recommendedName>
        <fullName evidence="7">Glucose-6-phosphate 1-dehydrogenase</fullName>
        <shortName evidence="7">G6PD</shortName>
        <ecNumber evidence="7">1.1.1.49</ecNumber>
    </recommendedName>
</protein>
<keyword evidence="3 7" id="KW-0313">Glucose metabolism</keyword>
<keyword evidence="5 7" id="KW-0560">Oxidoreductase</keyword>
<dbReference type="OrthoDB" id="9802739at2"/>
<dbReference type="RefSeq" id="WP_069836215.1">
    <property type="nucleotide sequence ID" value="NZ_MDGQ01000005.1"/>
</dbReference>
<evidence type="ECO:0000256" key="3">
    <source>
        <dbReference type="ARBA" id="ARBA00022526"/>
    </source>
</evidence>
<dbReference type="GO" id="GO:0009051">
    <property type="term" value="P:pentose-phosphate shunt, oxidative branch"/>
    <property type="evidence" value="ECO:0007669"/>
    <property type="project" value="TreeGrafter"/>
</dbReference>
<gene>
    <name evidence="7" type="primary">zwf</name>
    <name evidence="10" type="ORF">BFP71_14775</name>
</gene>
<dbReference type="GO" id="GO:0006006">
    <property type="term" value="P:glucose metabolic process"/>
    <property type="evidence" value="ECO:0007669"/>
    <property type="project" value="UniProtKB-KW"/>
</dbReference>
<feature type="binding site" evidence="7">
    <location>
        <position position="346"/>
    </location>
    <ligand>
        <name>substrate</name>
    </ligand>
</feature>
<keyword evidence="11" id="KW-1185">Reference proteome</keyword>